<reference evidence="3 4" key="1">
    <citation type="submission" date="2018-05" db="EMBL/GenBank/DDBJ databases">
        <title>Genomic Encyclopedia of Type Strains, Phase IV (KMG-IV): sequencing the most valuable type-strain genomes for metagenomic binning, comparative biology and taxonomic classification.</title>
        <authorList>
            <person name="Goeker M."/>
        </authorList>
    </citation>
    <scope>NUCLEOTIDE SEQUENCE [LARGE SCALE GENOMIC DNA]</scope>
    <source>
        <strain evidence="3 4">DSM 18773</strain>
    </source>
</reference>
<feature type="domain" description="SLH" evidence="2">
    <location>
        <begin position="364"/>
        <end position="424"/>
    </location>
</feature>
<sequence>MRFCKRFSTLLCLTLLVPLVWPTAPTTAAATANLVYTGIAWQEPITGYEHTFAEGDTVPRNFERLILRFDGQPVLRAATVTDSLGNSAPVSVYPYHPSSWYDTILTPTGPLKKNETYTITIPGGANGEHDTNGHFLANDLKVTFHTDDQPFTQSVILVVHPPHNFSPEIRRFRFYAQAGPLEMKLESLRNGGVVYARLTRAETGQVVSQPIFSGDPNQDFLTLTQTVTLPEAGYYDILMDVKQRSEAQDIEYQLTLTAPELIVAEKNYVPAIRLNMSDYEVHTDPFLPLVERYDTDYRVRSVQFYLDNQMQRELNNESASTSALPNTTVDTSGLRDGIHTFAMMAKGPFSENMGGDEKLIQVDRLDNFRDVPHNAWMHRAVELMSDLRIVSGVGNGVYEPDRAVTREEFAKIIATTLGLRAATGFANPFADVSTGMWSYAPINALAESGMITGDVRNGKRYFRPSDTITRAEAAAIIGRHLGVTAEIVGSYQPPFADYNAVPTWAKPHVAWLQYYGWLNGSNGYIYPSSTLTRAEAAQILVKYLGV</sequence>
<dbReference type="PANTHER" id="PTHR43308">
    <property type="entry name" value="OUTER MEMBRANE PROTEIN ALPHA-RELATED"/>
    <property type="match status" value="1"/>
</dbReference>
<dbReference type="OrthoDB" id="2382419at2"/>
<evidence type="ECO:0000313" key="4">
    <source>
        <dbReference type="Proteomes" id="UP000245634"/>
    </source>
</evidence>
<organism evidence="3 4">
    <name type="scientific">Tumebacillus permanentifrigoris</name>
    <dbReference type="NCBI Taxonomy" id="378543"/>
    <lineage>
        <taxon>Bacteria</taxon>
        <taxon>Bacillati</taxon>
        <taxon>Bacillota</taxon>
        <taxon>Bacilli</taxon>
        <taxon>Bacillales</taxon>
        <taxon>Alicyclobacillaceae</taxon>
        <taxon>Tumebacillus</taxon>
    </lineage>
</organism>
<dbReference type="AlphaFoldDB" id="A0A316DSW3"/>
<dbReference type="EMBL" id="QGGL01000013">
    <property type="protein sequence ID" value="PWK09619.1"/>
    <property type="molecule type" value="Genomic_DNA"/>
</dbReference>
<proteinExistence type="predicted"/>
<evidence type="ECO:0000259" key="2">
    <source>
        <dbReference type="PROSITE" id="PS51272"/>
    </source>
</evidence>
<gene>
    <name evidence="3" type="ORF">C7459_11353</name>
</gene>
<evidence type="ECO:0000313" key="3">
    <source>
        <dbReference type="EMBL" id="PWK09619.1"/>
    </source>
</evidence>
<comment type="caution">
    <text evidence="3">The sequence shown here is derived from an EMBL/GenBank/DDBJ whole genome shotgun (WGS) entry which is preliminary data.</text>
</comment>
<dbReference type="Pfam" id="PF00395">
    <property type="entry name" value="SLH"/>
    <property type="match status" value="3"/>
</dbReference>
<accession>A0A316DSW3</accession>
<dbReference type="Proteomes" id="UP000245634">
    <property type="component" value="Unassembled WGS sequence"/>
</dbReference>
<keyword evidence="4" id="KW-1185">Reference proteome</keyword>
<dbReference type="InterPro" id="IPR001119">
    <property type="entry name" value="SLH_dom"/>
</dbReference>
<dbReference type="RefSeq" id="WP_109690129.1">
    <property type="nucleotide sequence ID" value="NZ_QGGL01000013.1"/>
</dbReference>
<dbReference type="InterPro" id="IPR051465">
    <property type="entry name" value="Cell_Envelope_Struct_Comp"/>
</dbReference>
<feature type="domain" description="SLH" evidence="2">
    <location>
        <begin position="492"/>
        <end position="546"/>
    </location>
</feature>
<protein>
    <submittedName>
        <fullName evidence="3">S-layer family protein</fullName>
    </submittedName>
</protein>
<feature type="signal peptide" evidence="1">
    <location>
        <begin position="1"/>
        <end position="28"/>
    </location>
</feature>
<evidence type="ECO:0000256" key="1">
    <source>
        <dbReference type="SAM" id="SignalP"/>
    </source>
</evidence>
<keyword evidence="1" id="KW-0732">Signal</keyword>
<feature type="chain" id="PRO_5038786107" evidence="1">
    <location>
        <begin position="29"/>
        <end position="546"/>
    </location>
</feature>
<feature type="domain" description="SLH" evidence="2">
    <location>
        <begin position="425"/>
        <end position="491"/>
    </location>
</feature>
<dbReference type="PROSITE" id="PS51272">
    <property type="entry name" value="SLH"/>
    <property type="match status" value="3"/>
</dbReference>
<name>A0A316DSW3_9BACL</name>